<evidence type="ECO:0000259" key="2">
    <source>
        <dbReference type="Pfam" id="PF15232"/>
    </source>
</evidence>
<dbReference type="InterPro" id="IPR027838">
    <property type="entry name" value="DUF4585"/>
</dbReference>
<feature type="region of interest" description="Disordered" evidence="1">
    <location>
        <begin position="765"/>
        <end position="786"/>
    </location>
</feature>
<feature type="region of interest" description="Disordered" evidence="1">
    <location>
        <begin position="802"/>
        <end position="866"/>
    </location>
</feature>
<feature type="compositionally biased region" description="Basic and acidic residues" evidence="1">
    <location>
        <begin position="555"/>
        <end position="566"/>
    </location>
</feature>
<proteinExistence type="predicted"/>
<dbReference type="PANTHER" id="PTHR33775:SF2">
    <property type="entry name" value="CARDIAC-ENRICHED FHL2-INTERACTING PROTEIN"/>
    <property type="match status" value="1"/>
</dbReference>
<dbReference type="GO" id="GO:0030018">
    <property type="term" value="C:Z disc"/>
    <property type="evidence" value="ECO:0007669"/>
    <property type="project" value="TreeGrafter"/>
</dbReference>
<dbReference type="EMBL" id="VYZV01015429">
    <property type="protein sequence ID" value="NXS68805.1"/>
    <property type="molecule type" value="Genomic_DNA"/>
</dbReference>
<feature type="non-terminal residue" evidence="3">
    <location>
        <position position="1449"/>
    </location>
</feature>
<feature type="compositionally biased region" description="Acidic residues" evidence="1">
    <location>
        <begin position="1439"/>
        <end position="1449"/>
    </location>
</feature>
<feature type="domain" description="DUF4585" evidence="2">
    <location>
        <begin position="1281"/>
        <end position="1352"/>
    </location>
</feature>
<feature type="region of interest" description="Disordered" evidence="1">
    <location>
        <begin position="547"/>
        <end position="582"/>
    </location>
</feature>
<keyword evidence="4" id="KW-1185">Reference proteome</keyword>
<feature type="compositionally biased region" description="Polar residues" evidence="1">
    <location>
        <begin position="1277"/>
        <end position="1287"/>
    </location>
</feature>
<dbReference type="OrthoDB" id="8945866at2759"/>
<feature type="compositionally biased region" description="Basic and acidic residues" evidence="1">
    <location>
        <begin position="818"/>
        <end position="832"/>
    </location>
</feature>
<name>A0A7L2WFT4_PANHA</name>
<dbReference type="GO" id="GO:0070886">
    <property type="term" value="P:positive regulation of calcineurin-NFAT signaling cascade"/>
    <property type="evidence" value="ECO:0007669"/>
    <property type="project" value="TreeGrafter"/>
</dbReference>
<feature type="region of interest" description="Disordered" evidence="1">
    <location>
        <begin position="1403"/>
        <end position="1449"/>
    </location>
</feature>
<feature type="region of interest" description="Disordered" evidence="1">
    <location>
        <begin position="930"/>
        <end position="965"/>
    </location>
</feature>
<feature type="region of interest" description="Disordered" evidence="1">
    <location>
        <begin position="720"/>
        <end position="750"/>
    </location>
</feature>
<feature type="compositionally biased region" description="Polar residues" evidence="1">
    <location>
        <begin position="1259"/>
        <end position="1269"/>
    </location>
</feature>
<feature type="compositionally biased region" description="Low complexity" evidence="1">
    <location>
        <begin position="729"/>
        <end position="748"/>
    </location>
</feature>
<dbReference type="InterPro" id="IPR052303">
    <property type="entry name" value="CEFIP"/>
</dbReference>
<reference evidence="3 4" key="1">
    <citation type="submission" date="2019-09" db="EMBL/GenBank/DDBJ databases">
        <title>Bird 10,000 Genomes (B10K) Project - Family phase.</title>
        <authorList>
            <person name="Zhang G."/>
        </authorList>
    </citation>
    <scope>NUCLEOTIDE SEQUENCE [LARGE SCALE GENOMIC DNA]</scope>
    <source>
        <strain evidence="3">B10K-DU-012-58</strain>
        <tissue evidence="3">Muscle</tissue>
    </source>
</reference>
<dbReference type="Proteomes" id="UP000580171">
    <property type="component" value="Unassembled WGS sequence"/>
</dbReference>
<feature type="compositionally biased region" description="Basic and acidic residues" evidence="1">
    <location>
        <begin position="941"/>
        <end position="953"/>
    </location>
</feature>
<comment type="caution">
    <text evidence="3">The sequence shown here is derived from an EMBL/GenBank/DDBJ whole genome shotgun (WGS) entry which is preliminary data.</text>
</comment>
<dbReference type="PANTHER" id="PTHR33775">
    <property type="entry name" value="CARDIAC-ENRICHED FHL2-INTERACTING PROTEIN-RELATED"/>
    <property type="match status" value="1"/>
</dbReference>
<feature type="compositionally biased region" description="Polar residues" evidence="1">
    <location>
        <begin position="834"/>
        <end position="843"/>
    </location>
</feature>
<feature type="non-terminal residue" evidence="3">
    <location>
        <position position="1"/>
    </location>
</feature>
<feature type="compositionally biased region" description="Basic and acidic residues" evidence="1">
    <location>
        <begin position="1216"/>
        <end position="1226"/>
    </location>
</feature>
<evidence type="ECO:0000313" key="4">
    <source>
        <dbReference type="Proteomes" id="UP000580171"/>
    </source>
</evidence>
<evidence type="ECO:0000313" key="3">
    <source>
        <dbReference type="EMBL" id="NXS68805.1"/>
    </source>
</evidence>
<organism evidence="3 4">
    <name type="scientific">Pandion haliaetus</name>
    <name type="common">Osprey</name>
    <name type="synonym">Falco haliaetus</name>
    <dbReference type="NCBI Taxonomy" id="56262"/>
    <lineage>
        <taxon>Eukaryota</taxon>
        <taxon>Metazoa</taxon>
        <taxon>Chordata</taxon>
        <taxon>Craniata</taxon>
        <taxon>Vertebrata</taxon>
        <taxon>Euteleostomi</taxon>
        <taxon>Archelosauria</taxon>
        <taxon>Archosauria</taxon>
        <taxon>Dinosauria</taxon>
        <taxon>Saurischia</taxon>
        <taxon>Theropoda</taxon>
        <taxon>Coelurosauria</taxon>
        <taxon>Aves</taxon>
        <taxon>Neognathae</taxon>
        <taxon>Neoaves</taxon>
        <taxon>Telluraves</taxon>
        <taxon>Accipitrimorphae</taxon>
        <taxon>Accipitriformes</taxon>
        <taxon>Pandionidae</taxon>
        <taxon>Pandion</taxon>
    </lineage>
</organism>
<dbReference type="Pfam" id="PF15232">
    <property type="entry name" value="DUF4585"/>
    <property type="match status" value="1"/>
</dbReference>
<gene>
    <name evidence="3" type="primary">Cefip</name>
    <name evidence="3" type="ORF">PANHAL_R12884</name>
</gene>
<feature type="region of interest" description="Disordered" evidence="1">
    <location>
        <begin position="1"/>
        <end position="22"/>
    </location>
</feature>
<feature type="region of interest" description="Disordered" evidence="1">
    <location>
        <begin position="471"/>
        <end position="494"/>
    </location>
</feature>
<protein>
    <submittedName>
        <fullName evidence="3">CEFIP protein</fullName>
    </submittedName>
</protein>
<sequence>TMQGNKKHTEGHSDSSSIGSLLDDTDREVSSLTDRAFKSLCVAELEDSYNEPDLAISPDFALQFSAKFHPATLNHAIKKSNVCNKLTARNNEHTIWASTFQQLPNCAPEEKRISKNNSFATERKKLNLPVPGPRNNKHVSKVSSLIKTFDKTADQGSGGSLIAIKQPIKNSFQKCKLNHGNDMACWDDTDILSIHKELSEFSEAGQASHCLSGKHEPQKRPNKIDMSYCGSDGYYPVLIEMSKVAKSNFSRSSKKALKNRSTKVNEPAKKGNFLHSENSAFESWNVHHKKLTEKEEFVDIKMKKEGLTYLEEAPFIKGSHTHEHKLPPVKTTAAKKQEKDFQTKPTPPEAVFNIPLSAVPPPPRSLATLTEEEALSPQLGNTCPPWRRQRATKGAAERRHTSKENFTASHEMCSLSEKATGAEPGLDVTPLTKQVNSPGSISPSFNITELLTPIIPPKQEVDAVESELIPLTPPPTESTALRDQEGSTFGDYRSRDSYKSKASSLLFNLKDVRKRVKSIYTPSPLLRALEEKNKTRENIQENTKMNASLSTLQEKSNKNIAEKDESSDMTSILSGSVHKKDNKTDLTGHFTDNYLTLSSPQTTADLLFYQTGDNLQQDDSKHENLVKNTRDNENFPLFRHESYEPDLRKHLQYPALKPFSRDNADMTAGQPMQNPGVWGEENERQAAIQNENFAFKTLPNQLSPAEDVPYSATQTSMVVPGHEAEGKRSTSSSEQSFVSTVEQPLQEEPLPPVALMQKACFQESQRTKTEMGADSKKSHKERGKEVGEDELQYYACISSGTGAAEKREGKVTGNEQRSVMKEKLRREKREESNSTDSASNSIRDMSIPRSEEPQTPPSSSSTKPSLFMIKDNTFRSPQVIRAVKLPLFRSFSLDDTVSSSYKEMESRFMPPAEHNKQHGNMLHAQEVGWSASRHRGQQNVKDGETDSGNEAREPGSTSATLDPSLLEDAESFSLGKLMEEDEETCALLNKLGKMSEESVCRRKEKPQTRKARHSLTQPKLGLENDQAQNNPSYPTERKMNYFKNHHLSNRRGGFCAKKIITRETISPVTGSVSEDHMYSPVPHEALEDILHAEGAPVLLDSLACSAVTSPRSGSTMHFLAASSSSDKPTIFSLRETEDVINPALLNMALKNQADMSAEQILDSARRNLLSNSAGEAERLEPRGLGERAAGKPPAVPPKTEKALRRAKKLASRRKKMQEQQKKHQTENTDAVGRKPSHSGQTLASPSPLGYSPPHPAPHSTFTPTETSTGGPCGASAVSPSPSSTQHKLLQDPDSGQYYVVDLPAEVNLKTFYDPETGKYVQVSVPSSEGNVYQPPSSEIMNSPYASYPRALPLPASSVAVLKSPSQLSEPSWLMPAVPGEAAEQPEDGQQDYRYTEAVDTQAHIEPASYSYSQGTEETQVRLGKDMSPTPNTDIVSLTELDDFAAEGVS</sequence>
<evidence type="ECO:0000256" key="1">
    <source>
        <dbReference type="SAM" id="MobiDB-lite"/>
    </source>
</evidence>
<accession>A0A7L2WFT4</accession>
<feature type="compositionally biased region" description="Basic residues" evidence="1">
    <location>
        <begin position="1204"/>
        <end position="1215"/>
    </location>
</feature>
<feature type="compositionally biased region" description="Basic and acidic residues" evidence="1">
    <location>
        <begin position="1175"/>
        <end position="1189"/>
    </location>
</feature>
<feature type="region of interest" description="Disordered" evidence="1">
    <location>
        <begin position="1172"/>
        <end position="1290"/>
    </location>
</feature>